<dbReference type="AlphaFoldDB" id="A0A0A2DR35"/>
<keyword evidence="1" id="KW-0812">Transmembrane</keyword>
<comment type="caution">
    <text evidence="2">The sequence shown here is derived from an EMBL/GenBank/DDBJ whole genome shotgun (WGS) entry which is preliminary data.</text>
</comment>
<feature type="transmembrane region" description="Helical" evidence="1">
    <location>
        <begin position="71"/>
        <end position="93"/>
    </location>
</feature>
<sequence length="260" mass="27487">MIVPSPKIFPYARSSALIDDPSGALQAAASSDAFASQCPHPAGSPAVTKALAEHGKLPVNSAFGGLGGGRVILGIVGFVMTLMGVVCALLRFTRGAPSIVVALVLLLIGMLLVVVTVYSARQRSHNLHQLGMAWRNGWVRFAPARVGGVWVSSATRHNGPEDHTHEVRYKFRAIVEVLPTDGGESFTITTAEFSAPADADGQPYDLISAENPLDVLEPEHFNGWTIARYLAHDPHGTATISTDLSAAQIKAAVQVVAGHR</sequence>
<accession>A0A0A2DR35</accession>
<reference evidence="2 3" key="1">
    <citation type="submission" date="2014-10" db="EMBL/GenBank/DDBJ databases">
        <title>Whole Genome sequence of Corynebacterium auriscanis strain CIP 106629.</title>
        <authorList>
            <person name="Hassan S.S."/>
            <person name="Jamal S.B."/>
            <person name="Tiwari S."/>
            <person name="Oliveira L.D.C."/>
            <person name="Souza F."/>
            <person name="Mariano D.C."/>
            <person name="Almeida S."/>
            <person name="Dorella F."/>
            <person name="Pereira F."/>
            <person name="Carvalho A."/>
            <person name="Leal C.A."/>
            <person name="Soares S.D.C."/>
            <person name="Figueiredo H.C."/>
            <person name="Silva A."/>
            <person name="Azevedo V.A."/>
        </authorList>
    </citation>
    <scope>NUCLEOTIDE SEQUENCE [LARGE SCALE GENOMIC DNA]</scope>
    <source>
        <strain evidence="2 3">CIP 106629</strain>
    </source>
</reference>
<proteinExistence type="predicted"/>
<keyword evidence="3" id="KW-1185">Reference proteome</keyword>
<keyword evidence="1" id="KW-1133">Transmembrane helix</keyword>
<feature type="transmembrane region" description="Helical" evidence="1">
    <location>
        <begin position="99"/>
        <end position="120"/>
    </location>
</feature>
<organism evidence="2 3">
    <name type="scientific">Corynebacterium auriscanis</name>
    <dbReference type="NCBI Taxonomy" id="99807"/>
    <lineage>
        <taxon>Bacteria</taxon>
        <taxon>Bacillati</taxon>
        <taxon>Actinomycetota</taxon>
        <taxon>Actinomycetes</taxon>
        <taxon>Mycobacteriales</taxon>
        <taxon>Corynebacteriaceae</taxon>
        <taxon>Corynebacterium</taxon>
    </lineage>
</organism>
<protein>
    <submittedName>
        <fullName evidence="2">Uncharacterized protein</fullName>
    </submittedName>
</protein>
<name>A0A0A2DR35_9CORY</name>
<dbReference type="EMBL" id="JRVJ01000002">
    <property type="protein sequence ID" value="KGM19311.1"/>
    <property type="molecule type" value="Genomic_DNA"/>
</dbReference>
<dbReference type="Proteomes" id="UP000030145">
    <property type="component" value="Unassembled WGS sequence"/>
</dbReference>
<keyword evidence="1" id="KW-0472">Membrane</keyword>
<evidence type="ECO:0000256" key="1">
    <source>
        <dbReference type="SAM" id="Phobius"/>
    </source>
</evidence>
<gene>
    <name evidence="2" type="ORF">MA47_01675</name>
</gene>
<evidence type="ECO:0000313" key="2">
    <source>
        <dbReference type="EMBL" id="KGM19311.1"/>
    </source>
</evidence>
<evidence type="ECO:0000313" key="3">
    <source>
        <dbReference type="Proteomes" id="UP000030145"/>
    </source>
</evidence>